<gene>
    <name evidence="2" type="ORF">RAG0_05951</name>
</gene>
<dbReference type="PANTHER" id="PTHR35392:SF3">
    <property type="entry name" value="ZN(2)-C6 FUNGAL-TYPE DOMAIN-CONTAINING PROTEIN"/>
    <property type="match status" value="1"/>
</dbReference>
<feature type="region of interest" description="Disordered" evidence="1">
    <location>
        <begin position="303"/>
        <end position="331"/>
    </location>
</feature>
<feature type="region of interest" description="Disordered" evidence="1">
    <location>
        <begin position="1"/>
        <end position="25"/>
    </location>
</feature>
<accession>A0A1E1KIW9</accession>
<proteinExistence type="predicted"/>
<evidence type="ECO:0000256" key="1">
    <source>
        <dbReference type="SAM" id="MobiDB-lite"/>
    </source>
</evidence>
<dbReference type="Proteomes" id="UP000178912">
    <property type="component" value="Unassembled WGS sequence"/>
</dbReference>
<feature type="compositionally biased region" description="Low complexity" evidence="1">
    <location>
        <begin position="309"/>
        <end position="331"/>
    </location>
</feature>
<sequence>MRNSQAAKNTPVQSDTSVRSADGTSNRFSEADLGIMAAMARGKGISVTELADTLKMHESFRAVPQIPQVPAGPNRTGQERQWGEVDTLDGDQLDINPQSSEVSTLSYNQGLFPQRQGGHQEFEVLPNWSVLPSQNNLAPNYMSPSNWQSYGIQSLDHTRPELLQPIYHHVPSGNLVDSSFGPFSSVVPDLGLDYSVDPQLNGTSVEPRNYNMTRDKLHPQGLHSIEWFAPPYPPFDFDQDQLFVTAQSNMYQNDDKHRMPQYHSSSTASDGRNVDMLIAASLDSLSPDVVRNNYALESAQANQFAPSFSKQDSTTTQKSSTTTSSTSSDSWIITTPLSEKDAAHQCGDSSDTNRDVFIENHDSSSLTPCRYEWIVPPRRQSDYEETGCVWRSRHERRGHTREILDLVIAAGNREYGLGSKSGLTVCHLLTYWCEPDPQHSFGQCLTCRAANPIMSKLPCFRYKVSSNISLYREQKTPNMIWTKQWKVLTIENITNWASKEVRTINITQGMGGSSYALEVREFVPIQGDLLEKFWTIDGVTKTVKMTAYAIVDIGIDTADLLIRTTYERASRHAKEAPEEEKRLLRDALYLWVAVRMSSTSEWIIGDEQLDMSPVTDLSSPYYNHTPIPPVMSAQGQIIAYSKILEPLKRSVVKQLASMSSATDTRKNWFTIYLTYFILLHSCGLVTRRDAEHARQINAKTTFANPKAISDYHQGALILLADFHYSNKGQLPFSLAENLESLQELADVADLNLDQVLFMKNTAVLVRQKRNMMMRVRNSKDFGNDHYFISQLYNENWNPASVATVQ</sequence>
<dbReference type="PANTHER" id="PTHR35392">
    <property type="entry name" value="ZN(II)2CYS6 TRANSCRIPTION FACTOR (EUROFUNG)-RELATED-RELATED"/>
    <property type="match status" value="1"/>
</dbReference>
<dbReference type="OrthoDB" id="5362630at2759"/>
<dbReference type="EMBL" id="FJUX01000028">
    <property type="protein sequence ID" value="CZS96754.1"/>
    <property type="molecule type" value="Genomic_DNA"/>
</dbReference>
<reference evidence="3" key="1">
    <citation type="submission" date="2016-03" db="EMBL/GenBank/DDBJ databases">
        <authorList>
            <person name="Guldener U."/>
        </authorList>
    </citation>
    <scope>NUCLEOTIDE SEQUENCE [LARGE SCALE GENOMIC DNA]</scope>
    <source>
        <strain evidence="3">04CH-RAC-A.6.1</strain>
    </source>
</reference>
<evidence type="ECO:0000313" key="2">
    <source>
        <dbReference type="EMBL" id="CZS96754.1"/>
    </source>
</evidence>
<dbReference type="AlphaFoldDB" id="A0A1E1KIW9"/>
<evidence type="ECO:0008006" key="4">
    <source>
        <dbReference type="Google" id="ProtNLM"/>
    </source>
</evidence>
<keyword evidence="3" id="KW-1185">Reference proteome</keyword>
<name>A0A1E1KIW9_9HELO</name>
<dbReference type="InterPro" id="IPR052973">
    <property type="entry name" value="Fungal_sec-metab_reg_TF"/>
</dbReference>
<organism evidence="2 3">
    <name type="scientific">Rhynchosporium agropyri</name>
    <dbReference type="NCBI Taxonomy" id="914238"/>
    <lineage>
        <taxon>Eukaryota</taxon>
        <taxon>Fungi</taxon>
        <taxon>Dikarya</taxon>
        <taxon>Ascomycota</taxon>
        <taxon>Pezizomycotina</taxon>
        <taxon>Leotiomycetes</taxon>
        <taxon>Helotiales</taxon>
        <taxon>Ploettnerulaceae</taxon>
        <taxon>Rhynchosporium</taxon>
    </lineage>
</organism>
<protein>
    <recommendedName>
        <fullName evidence="4">Transcription factor domain-containing protein</fullName>
    </recommendedName>
</protein>
<evidence type="ECO:0000313" key="3">
    <source>
        <dbReference type="Proteomes" id="UP000178912"/>
    </source>
</evidence>